<comment type="caution">
    <text evidence="1">The sequence shown here is derived from an EMBL/GenBank/DDBJ whole genome shotgun (WGS) entry which is preliminary data.</text>
</comment>
<sequence length="170" mass="19281">MKVVLHDLEPSRFESLYPKLARDSFIVGEEGPVRNCVGCFGCWCKTPGKCVIPDGYGDFGKRLGACGEYLILSRVVYGGFSPFVKNVLDRNIGYILPFFELRKGEMHHKPRYPDRFRLRVFGYGEEVSPEEQAVFRRLAEANGLNLNAQSVTVRLGRSPEELAFEREGEL</sequence>
<reference evidence="1 2" key="1">
    <citation type="submission" date="2022-06" db="EMBL/GenBank/DDBJ databases">
        <title>Isolation of gut microbiota from human fecal samples.</title>
        <authorList>
            <person name="Pamer E.G."/>
            <person name="Barat B."/>
            <person name="Waligurski E."/>
            <person name="Medina S."/>
            <person name="Paddock L."/>
            <person name="Mostad J."/>
        </authorList>
    </citation>
    <scope>NUCLEOTIDE SEQUENCE [LARGE SCALE GENOMIC DNA]</scope>
    <source>
        <strain evidence="1 2">DFI.9.73</strain>
    </source>
</reference>
<accession>A0ABT1RZ44</accession>
<keyword evidence="2" id="KW-1185">Reference proteome</keyword>
<proteinExistence type="predicted"/>
<dbReference type="Proteomes" id="UP001524473">
    <property type="component" value="Unassembled WGS sequence"/>
</dbReference>
<name>A0ABT1RZ44_9FIRM</name>
<organism evidence="1 2">
    <name type="scientific">Neglectibacter timonensis</name>
    <dbReference type="NCBI Taxonomy" id="1776382"/>
    <lineage>
        <taxon>Bacteria</taxon>
        <taxon>Bacillati</taxon>
        <taxon>Bacillota</taxon>
        <taxon>Clostridia</taxon>
        <taxon>Eubacteriales</taxon>
        <taxon>Oscillospiraceae</taxon>
        <taxon>Neglectibacter</taxon>
    </lineage>
</organism>
<evidence type="ECO:0000313" key="2">
    <source>
        <dbReference type="Proteomes" id="UP001524473"/>
    </source>
</evidence>
<gene>
    <name evidence="1" type="ORF">NE695_08460</name>
</gene>
<dbReference type="GeneID" id="90533545"/>
<dbReference type="RefSeq" id="WP_066866745.1">
    <property type="nucleotide sequence ID" value="NZ_CABKVV010000014.1"/>
</dbReference>
<dbReference type="EMBL" id="JANFZH010000016">
    <property type="protein sequence ID" value="MCQ4839947.1"/>
    <property type="molecule type" value="Genomic_DNA"/>
</dbReference>
<protein>
    <submittedName>
        <fullName evidence="1">Flavodoxin family protein</fullName>
    </submittedName>
</protein>
<dbReference type="SUPFAM" id="SSF52218">
    <property type="entry name" value="Flavoproteins"/>
    <property type="match status" value="1"/>
</dbReference>
<dbReference type="InterPro" id="IPR029039">
    <property type="entry name" value="Flavoprotein-like_sf"/>
</dbReference>
<dbReference type="Gene3D" id="3.40.50.360">
    <property type="match status" value="1"/>
</dbReference>
<evidence type="ECO:0000313" key="1">
    <source>
        <dbReference type="EMBL" id="MCQ4839947.1"/>
    </source>
</evidence>